<dbReference type="GO" id="GO:0046872">
    <property type="term" value="F:metal ion binding"/>
    <property type="evidence" value="ECO:0007669"/>
    <property type="project" value="UniProtKB-KW"/>
</dbReference>
<dbReference type="SUPFAM" id="SSF53098">
    <property type="entry name" value="Ribonuclease H-like"/>
    <property type="match status" value="1"/>
</dbReference>
<dbReference type="GO" id="GO:0016787">
    <property type="term" value="F:hydrolase activity"/>
    <property type="evidence" value="ECO:0007669"/>
    <property type="project" value="UniProtKB-KW"/>
</dbReference>
<dbReference type="GO" id="GO:0003887">
    <property type="term" value="F:DNA-directed DNA polymerase activity"/>
    <property type="evidence" value="ECO:0007669"/>
    <property type="project" value="UniProtKB-KW"/>
</dbReference>
<evidence type="ECO:0000256" key="10">
    <source>
        <dbReference type="ARBA" id="ARBA00023172"/>
    </source>
</evidence>
<evidence type="ECO:0000256" key="6">
    <source>
        <dbReference type="ARBA" id="ARBA00022842"/>
    </source>
</evidence>
<keyword evidence="6" id="KW-0460">Magnesium</keyword>
<dbReference type="Gene3D" id="3.30.420.10">
    <property type="entry name" value="Ribonuclease H-like superfamily/Ribonuclease H"/>
    <property type="match status" value="1"/>
</dbReference>
<evidence type="ECO:0000256" key="2">
    <source>
        <dbReference type="ARBA" id="ARBA00022722"/>
    </source>
</evidence>
<evidence type="ECO:0000256" key="3">
    <source>
        <dbReference type="ARBA" id="ARBA00022723"/>
    </source>
</evidence>
<dbReference type="OrthoDB" id="3243429at2759"/>
<keyword evidence="1" id="KW-0548">Nucleotidyltransferase</keyword>
<gene>
    <name evidence="11" type="ORF">O181_010827</name>
</gene>
<organism evidence="11 12">
    <name type="scientific">Austropuccinia psidii MF-1</name>
    <dbReference type="NCBI Taxonomy" id="1389203"/>
    <lineage>
        <taxon>Eukaryota</taxon>
        <taxon>Fungi</taxon>
        <taxon>Dikarya</taxon>
        <taxon>Basidiomycota</taxon>
        <taxon>Pucciniomycotina</taxon>
        <taxon>Pucciniomycetes</taxon>
        <taxon>Pucciniales</taxon>
        <taxon>Sphaerophragmiaceae</taxon>
        <taxon>Austropuccinia</taxon>
    </lineage>
</organism>
<keyword evidence="7" id="KW-0229">DNA integration</keyword>
<keyword evidence="9" id="KW-0808">Transferase</keyword>
<evidence type="ECO:0000256" key="7">
    <source>
        <dbReference type="ARBA" id="ARBA00022908"/>
    </source>
</evidence>
<evidence type="ECO:0000256" key="5">
    <source>
        <dbReference type="ARBA" id="ARBA00022801"/>
    </source>
</evidence>
<proteinExistence type="predicted"/>
<keyword evidence="10" id="KW-0233">DNA recombination</keyword>
<keyword evidence="12" id="KW-1185">Reference proteome</keyword>
<keyword evidence="2" id="KW-0540">Nuclease</keyword>
<evidence type="ECO:0008006" key="13">
    <source>
        <dbReference type="Google" id="ProtNLM"/>
    </source>
</evidence>
<dbReference type="InterPro" id="IPR036397">
    <property type="entry name" value="RNaseH_sf"/>
</dbReference>
<evidence type="ECO:0000256" key="8">
    <source>
        <dbReference type="ARBA" id="ARBA00022918"/>
    </source>
</evidence>
<accession>A0A9Q3BTF5</accession>
<dbReference type="GO" id="GO:0006310">
    <property type="term" value="P:DNA recombination"/>
    <property type="evidence" value="ECO:0007669"/>
    <property type="project" value="UniProtKB-KW"/>
</dbReference>
<keyword evidence="9" id="KW-0239">DNA-directed DNA polymerase</keyword>
<evidence type="ECO:0000256" key="4">
    <source>
        <dbReference type="ARBA" id="ARBA00022759"/>
    </source>
</evidence>
<comment type="caution">
    <text evidence="11">The sequence shown here is derived from an EMBL/GenBank/DDBJ whole genome shotgun (WGS) entry which is preliminary data.</text>
</comment>
<protein>
    <recommendedName>
        <fullName evidence="13">Integrase catalytic domain-containing protein</fullName>
    </recommendedName>
</protein>
<evidence type="ECO:0000256" key="1">
    <source>
        <dbReference type="ARBA" id="ARBA00022695"/>
    </source>
</evidence>
<dbReference type="PANTHER" id="PTHR42648:SF11">
    <property type="entry name" value="TRANSPOSON TY4-P GAG-POL POLYPROTEIN"/>
    <property type="match status" value="1"/>
</dbReference>
<keyword evidence="5" id="KW-0378">Hydrolase</keyword>
<keyword evidence="3" id="KW-0479">Metal-binding</keyword>
<dbReference type="PANTHER" id="PTHR42648">
    <property type="entry name" value="TRANSPOSASE, PUTATIVE-RELATED"/>
    <property type="match status" value="1"/>
</dbReference>
<dbReference type="GO" id="GO:0004519">
    <property type="term" value="F:endonuclease activity"/>
    <property type="evidence" value="ECO:0007669"/>
    <property type="project" value="UniProtKB-KW"/>
</dbReference>
<dbReference type="GO" id="GO:0003676">
    <property type="term" value="F:nucleic acid binding"/>
    <property type="evidence" value="ECO:0007669"/>
    <property type="project" value="InterPro"/>
</dbReference>
<keyword evidence="8" id="KW-0695">RNA-directed DNA polymerase</keyword>
<dbReference type="EMBL" id="AVOT02002663">
    <property type="protein sequence ID" value="MBW0471112.1"/>
    <property type="molecule type" value="Genomic_DNA"/>
</dbReference>
<name>A0A9Q3BTF5_9BASI</name>
<dbReference type="GO" id="GO:0003964">
    <property type="term" value="F:RNA-directed DNA polymerase activity"/>
    <property type="evidence" value="ECO:0007669"/>
    <property type="project" value="UniProtKB-KW"/>
</dbReference>
<dbReference type="GO" id="GO:0015074">
    <property type="term" value="P:DNA integration"/>
    <property type="evidence" value="ECO:0007669"/>
    <property type="project" value="UniProtKB-KW"/>
</dbReference>
<dbReference type="Proteomes" id="UP000765509">
    <property type="component" value="Unassembled WGS sequence"/>
</dbReference>
<evidence type="ECO:0000313" key="12">
    <source>
        <dbReference type="Proteomes" id="UP000765509"/>
    </source>
</evidence>
<sequence length="141" mass="16200">MTKTPFLASFSKAVQRLELIHMDLCGPIPPPSNSGSKYILMIIDGFPTSCRYSFFLLNPKTKEILKKYMLKIESQSNYKVANLISEKSTEFVNSELKTFFKEQYISNCTVETYTPENNPFSMWGNWTIITKAWCLLEDSGL</sequence>
<evidence type="ECO:0000313" key="11">
    <source>
        <dbReference type="EMBL" id="MBW0471112.1"/>
    </source>
</evidence>
<keyword evidence="4" id="KW-0255">Endonuclease</keyword>
<evidence type="ECO:0000256" key="9">
    <source>
        <dbReference type="ARBA" id="ARBA00022932"/>
    </source>
</evidence>
<dbReference type="AlphaFoldDB" id="A0A9Q3BTF5"/>
<reference evidence="11" key="1">
    <citation type="submission" date="2021-03" db="EMBL/GenBank/DDBJ databases">
        <title>Draft genome sequence of rust myrtle Austropuccinia psidii MF-1, a brazilian biotype.</title>
        <authorList>
            <person name="Quecine M.C."/>
            <person name="Pachon D.M.R."/>
            <person name="Bonatelli M.L."/>
            <person name="Correr F.H."/>
            <person name="Franceschini L.M."/>
            <person name="Leite T.F."/>
            <person name="Margarido G.R.A."/>
            <person name="Almeida C.A."/>
            <person name="Ferrarezi J.A."/>
            <person name="Labate C.A."/>
        </authorList>
    </citation>
    <scope>NUCLEOTIDE SEQUENCE</scope>
    <source>
        <strain evidence="11">MF-1</strain>
    </source>
</reference>
<dbReference type="InterPro" id="IPR012337">
    <property type="entry name" value="RNaseH-like_sf"/>
</dbReference>
<dbReference type="InterPro" id="IPR039537">
    <property type="entry name" value="Retrotran_Ty1/copia-like"/>
</dbReference>